<dbReference type="EMBL" id="QPMM01000014">
    <property type="protein sequence ID" value="RFS19287.1"/>
    <property type="molecule type" value="Genomic_DNA"/>
</dbReference>
<keyword evidence="2" id="KW-1185">Reference proteome</keyword>
<dbReference type="AlphaFoldDB" id="A0A3E1Y473"/>
<name>A0A3E1Y473_9BACT</name>
<reference evidence="1 2" key="1">
    <citation type="submission" date="2018-07" db="EMBL/GenBank/DDBJ databases">
        <title>Chitinophaga K2CV101002-2 sp. nov., isolated from a monsoon evergreen broad-leaved forest soil.</title>
        <authorList>
            <person name="Lv Y."/>
        </authorList>
    </citation>
    <scope>NUCLEOTIDE SEQUENCE [LARGE SCALE GENOMIC DNA]</scope>
    <source>
        <strain evidence="1 2">GDMCC 1.1288</strain>
    </source>
</reference>
<proteinExistence type="predicted"/>
<accession>A0A3E1Y473</accession>
<comment type="caution">
    <text evidence="1">The sequence shown here is derived from an EMBL/GenBank/DDBJ whole genome shotgun (WGS) entry which is preliminary data.</text>
</comment>
<gene>
    <name evidence="1" type="ORF">DVR12_23930</name>
</gene>
<dbReference type="Proteomes" id="UP000260644">
    <property type="component" value="Unassembled WGS sequence"/>
</dbReference>
<evidence type="ECO:0000313" key="1">
    <source>
        <dbReference type="EMBL" id="RFS19287.1"/>
    </source>
</evidence>
<protein>
    <submittedName>
        <fullName evidence="1">Uncharacterized protein</fullName>
    </submittedName>
</protein>
<evidence type="ECO:0000313" key="2">
    <source>
        <dbReference type="Proteomes" id="UP000260644"/>
    </source>
</evidence>
<organism evidence="1 2">
    <name type="scientific">Chitinophaga silvatica</name>
    <dbReference type="NCBI Taxonomy" id="2282649"/>
    <lineage>
        <taxon>Bacteria</taxon>
        <taxon>Pseudomonadati</taxon>
        <taxon>Bacteroidota</taxon>
        <taxon>Chitinophagia</taxon>
        <taxon>Chitinophagales</taxon>
        <taxon>Chitinophagaceae</taxon>
        <taxon>Chitinophaga</taxon>
    </lineage>
</organism>
<sequence length="74" mass="8905">MKDQIAQKKQNLAYLGHQKEKLLIQQEMIKEDLKLAQQNYNIHQQLAKDKVIAPLELRQEESRLLSKKWRNHNE</sequence>
<dbReference type="RefSeq" id="WP_116978340.1">
    <property type="nucleotide sequence ID" value="NZ_QPMM01000014.1"/>
</dbReference>